<evidence type="ECO:0000256" key="7">
    <source>
        <dbReference type="ARBA" id="ARBA00022898"/>
    </source>
</evidence>
<dbReference type="InterPro" id="IPR002129">
    <property type="entry name" value="PyrdxlP-dep_de-COase"/>
</dbReference>
<accession>A0AAN8XFP7</accession>
<comment type="subcellular location">
    <subcellularLocation>
        <location evidence="2">Endoplasmic reticulum membrane</location>
        <topology evidence="2">Single-pass membrane protein</topology>
    </subcellularLocation>
</comment>
<comment type="pathway">
    <text evidence="4">Sphingolipid metabolism.</text>
</comment>
<keyword evidence="6" id="KW-0256">Endoplasmic reticulum</keyword>
<keyword evidence="7 16" id="KW-0663">Pyridoxal phosphate</keyword>
<dbReference type="Gene3D" id="6.10.140.2150">
    <property type="match status" value="1"/>
</dbReference>
<dbReference type="Pfam" id="PF00282">
    <property type="entry name" value="Pyridoxal_deC"/>
    <property type="match status" value="1"/>
</dbReference>
<dbReference type="AlphaFoldDB" id="A0AAN8XFP7"/>
<sequence>MDVARNFIISLQDYVNEACEGKPSWEIVLRTAIVTLLFVWSKNFLMKDESMIERAKKTVFRFARKLPMVQTKIAKEIEKVSVSMNDTMNKSIDYSSYITKLPETGWKIDKILEEAMKYSKYGHYKWETGCASGTVYNGDTILRDLTTEVYGIAAWANPLHADVFPGVRKMEAEVVRMTCSIFHGDSKSCGCVTSGGTESIILACKAYREFAREVKGIKNPELLVPITAHAAFDKAAQLLGIRIKRVPVNPVTMKVDVSAMKKMITSKTCMLAGSAPQFPHGVIDPIEEIGALGVQYNIPVHIDACLGGFLIAFMDKAGYPLAPFDFRVKGVTSISADTHKYGYAPKGTSILMYREDRFRHLQFFVTPDWPGGIYATATIAGSRSGGIIASCWAALVYHGLEGYVKHTKSIIETTRKIYHECSKIPGIFVYGEPEVSVVALGSNNFNIYTLGDAMTKRGWNLNALQFPSSVHIATTVLHTQPGVADRFISDVREIAEDMLKNPPKDAGASAAMYGMAASVPDRSVVCEMAWVYLDAVYSTDGGKTKSSDNQKREE</sequence>
<evidence type="ECO:0000256" key="17">
    <source>
        <dbReference type="RuleBase" id="RU000382"/>
    </source>
</evidence>
<evidence type="ECO:0000256" key="11">
    <source>
        <dbReference type="ARBA" id="ARBA00023136"/>
    </source>
</evidence>
<dbReference type="FunFam" id="6.10.140.2150:FF:000001">
    <property type="entry name" value="Sphingosine-1-phosphate lyase 1"/>
    <property type="match status" value="1"/>
</dbReference>
<keyword evidence="19" id="KW-1185">Reference proteome</keyword>
<evidence type="ECO:0000256" key="16">
    <source>
        <dbReference type="PIRSR" id="PIRSR602129-50"/>
    </source>
</evidence>
<gene>
    <name evidence="18" type="primary">SGPL1_2</name>
    <name evidence="18" type="ORF">SK128_024761</name>
</gene>
<evidence type="ECO:0000256" key="6">
    <source>
        <dbReference type="ARBA" id="ARBA00022824"/>
    </source>
</evidence>
<dbReference type="PANTHER" id="PTHR42735">
    <property type="match status" value="1"/>
</dbReference>
<evidence type="ECO:0000256" key="2">
    <source>
        <dbReference type="ARBA" id="ARBA00004389"/>
    </source>
</evidence>
<dbReference type="InterPro" id="IPR015421">
    <property type="entry name" value="PyrdxlP-dep_Trfase_major"/>
</dbReference>
<dbReference type="Proteomes" id="UP001381693">
    <property type="component" value="Unassembled WGS sequence"/>
</dbReference>
<name>A0AAN8XFP7_HALRR</name>
<comment type="pathway">
    <text evidence="3">Lipid metabolism; sphingolipid metabolism.</text>
</comment>
<dbReference type="SUPFAM" id="SSF53383">
    <property type="entry name" value="PLP-dependent transferases"/>
    <property type="match status" value="1"/>
</dbReference>
<comment type="cofactor">
    <cofactor evidence="1 16 17">
        <name>pyridoxal 5'-phosphate</name>
        <dbReference type="ChEBI" id="CHEBI:597326"/>
    </cofactor>
</comment>
<evidence type="ECO:0000256" key="5">
    <source>
        <dbReference type="ARBA" id="ARBA00022692"/>
    </source>
</evidence>
<dbReference type="InterPro" id="IPR050477">
    <property type="entry name" value="GrpII_AminoAcid_Decarb"/>
</dbReference>
<dbReference type="Gene3D" id="3.40.640.10">
    <property type="entry name" value="Type I PLP-dependent aspartate aminotransferase-like (Major domain)"/>
    <property type="match status" value="1"/>
</dbReference>
<organism evidence="18 19">
    <name type="scientific">Halocaridina rubra</name>
    <name type="common">Hawaiian red shrimp</name>
    <dbReference type="NCBI Taxonomy" id="373956"/>
    <lineage>
        <taxon>Eukaryota</taxon>
        <taxon>Metazoa</taxon>
        <taxon>Ecdysozoa</taxon>
        <taxon>Arthropoda</taxon>
        <taxon>Crustacea</taxon>
        <taxon>Multicrustacea</taxon>
        <taxon>Malacostraca</taxon>
        <taxon>Eumalacostraca</taxon>
        <taxon>Eucarida</taxon>
        <taxon>Decapoda</taxon>
        <taxon>Pleocyemata</taxon>
        <taxon>Caridea</taxon>
        <taxon>Atyoidea</taxon>
        <taxon>Atyidae</taxon>
        <taxon>Halocaridina</taxon>
    </lineage>
</organism>
<keyword evidence="9" id="KW-1133">Transmembrane helix</keyword>
<feature type="modified residue" description="N6-(pyridoxal phosphate)lysine" evidence="16">
    <location>
        <position position="340"/>
    </location>
</feature>
<dbReference type="PANTHER" id="PTHR42735:SF6">
    <property type="entry name" value="SPHINGOSINE-1-PHOSPHATE LYASE 1"/>
    <property type="match status" value="1"/>
</dbReference>
<dbReference type="GO" id="GO:0030149">
    <property type="term" value="P:sphingolipid catabolic process"/>
    <property type="evidence" value="ECO:0007669"/>
    <property type="project" value="TreeGrafter"/>
</dbReference>
<evidence type="ECO:0000313" key="18">
    <source>
        <dbReference type="EMBL" id="KAK7082517.1"/>
    </source>
</evidence>
<dbReference type="EMBL" id="JAXCGZ010003987">
    <property type="protein sequence ID" value="KAK7082517.1"/>
    <property type="molecule type" value="Genomic_DNA"/>
</dbReference>
<dbReference type="InterPro" id="IPR015422">
    <property type="entry name" value="PyrdxlP-dep_Trfase_small"/>
</dbReference>
<keyword evidence="5" id="KW-0812">Transmembrane</keyword>
<dbReference type="GO" id="GO:0005789">
    <property type="term" value="C:endoplasmic reticulum membrane"/>
    <property type="evidence" value="ECO:0007669"/>
    <property type="project" value="UniProtKB-SubCell"/>
</dbReference>
<evidence type="ECO:0000256" key="9">
    <source>
        <dbReference type="ARBA" id="ARBA00022989"/>
    </source>
</evidence>
<evidence type="ECO:0000256" key="4">
    <source>
        <dbReference type="ARBA" id="ARBA00004991"/>
    </source>
</evidence>
<evidence type="ECO:0000256" key="8">
    <source>
        <dbReference type="ARBA" id="ARBA00022919"/>
    </source>
</evidence>
<evidence type="ECO:0000256" key="12">
    <source>
        <dbReference type="ARBA" id="ARBA00023239"/>
    </source>
</evidence>
<keyword evidence="10" id="KW-0443">Lipid metabolism</keyword>
<reference evidence="18 19" key="1">
    <citation type="submission" date="2023-11" db="EMBL/GenBank/DDBJ databases">
        <title>Halocaridina rubra genome assembly.</title>
        <authorList>
            <person name="Smith C."/>
        </authorList>
    </citation>
    <scope>NUCLEOTIDE SEQUENCE [LARGE SCALE GENOMIC DNA]</scope>
    <source>
        <strain evidence="18">EP-1</strain>
        <tissue evidence="18">Whole</tissue>
    </source>
</reference>
<evidence type="ECO:0000256" key="14">
    <source>
        <dbReference type="ARBA" id="ARBA00038965"/>
    </source>
</evidence>
<keyword evidence="12 17" id="KW-0456">Lyase</keyword>
<evidence type="ECO:0000256" key="15">
    <source>
        <dbReference type="ARBA" id="ARBA00042568"/>
    </source>
</evidence>
<dbReference type="EC" id="4.1.2.27" evidence="14"/>
<dbReference type="GO" id="GO:0019752">
    <property type="term" value="P:carboxylic acid metabolic process"/>
    <property type="evidence" value="ECO:0007669"/>
    <property type="project" value="InterPro"/>
</dbReference>
<dbReference type="Gene3D" id="3.90.1150.10">
    <property type="entry name" value="Aspartate Aminotransferase, domain 1"/>
    <property type="match status" value="1"/>
</dbReference>
<dbReference type="FunFam" id="3.90.1150.10:FF:000247">
    <property type="entry name" value="Sphingosine phosphate lyase, putative"/>
    <property type="match status" value="1"/>
</dbReference>
<proteinExistence type="inferred from homology"/>
<dbReference type="InterPro" id="IPR015424">
    <property type="entry name" value="PyrdxlP-dep_Trfase"/>
</dbReference>
<evidence type="ECO:0000256" key="10">
    <source>
        <dbReference type="ARBA" id="ARBA00023098"/>
    </source>
</evidence>
<dbReference type="GO" id="GO:0030170">
    <property type="term" value="F:pyridoxal phosphate binding"/>
    <property type="evidence" value="ECO:0007669"/>
    <property type="project" value="InterPro"/>
</dbReference>
<evidence type="ECO:0000256" key="1">
    <source>
        <dbReference type="ARBA" id="ARBA00001933"/>
    </source>
</evidence>
<keyword evidence="8" id="KW-0746">Sphingolipid metabolism</keyword>
<protein>
    <recommendedName>
        <fullName evidence="14">sphinganine-1-phosphate aldolase</fullName>
        <ecNumber evidence="14">4.1.2.27</ecNumber>
    </recommendedName>
    <alternativeName>
        <fullName evidence="15">Sphingosine-1-phosphate aldolase</fullName>
    </alternativeName>
</protein>
<evidence type="ECO:0000313" key="19">
    <source>
        <dbReference type="Proteomes" id="UP001381693"/>
    </source>
</evidence>
<dbReference type="FunFam" id="3.40.640.10:FF:000020">
    <property type="entry name" value="sphingosine-1-phosphate lyase 1"/>
    <property type="match status" value="1"/>
</dbReference>
<comment type="similarity">
    <text evidence="13">Belongs to the group II decarboxylase family. Sphingosine-1-phosphate lyase subfamily.</text>
</comment>
<dbReference type="GO" id="GO:0008117">
    <property type="term" value="F:sphinganine-1-phosphate aldolase activity"/>
    <property type="evidence" value="ECO:0007669"/>
    <property type="project" value="UniProtKB-EC"/>
</dbReference>
<comment type="caution">
    <text evidence="18">The sequence shown here is derived from an EMBL/GenBank/DDBJ whole genome shotgun (WGS) entry which is preliminary data.</text>
</comment>
<evidence type="ECO:0000256" key="3">
    <source>
        <dbReference type="ARBA" id="ARBA00004760"/>
    </source>
</evidence>
<keyword evidence="11" id="KW-0472">Membrane</keyword>
<evidence type="ECO:0000256" key="13">
    <source>
        <dbReference type="ARBA" id="ARBA00038302"/>
    </source>
</evidence>